<sequence length="334" mass="37395">MAIKSSMQYKNLGRTGLKVSQLSYGAWVSFGNQLDVKEAKGLLQCCRDYGVNFFDNAEVYANGRAEEIMGQAIKELGWKRSDLVVSTKLFWGGPGPNDKGLSRKHIVEGTKASLKRLDMDYVDVLFCHRPDTSTPIEETVRAMNYVIDEGWAFYWGTSEWNAQQITEAWEVAKRLDMVGPSCEQPEYNLFSRHKVEVEYAPLYNNYGVGLTTWSPLASGVLTGKYSKGNIPQDSRFALENYKNLASRSLVDDVLRKVDGLKPIAAELDVPLAQLAIAWCASNPNVSTVITGATKESQIHENMKALDVIPKLTPDVLERIESVIQSKPKRPESYR</sequence>
<dbReference type="GO" id="GO:0034702">
    <property type="term" value="C:monoatomic ion channel complex"/>
    <property type="evidence" value="ECO:0007669"/>
    <property type="project" value="UniProtKB-KW"/>
</dbReference>
<keyword evidence="2" id="KW-0813">Transport</keyword>
<evidence type="ECO:0000259" key="14">
    <source>
        <dbReference type="Pfam" id="PF00248"/>
    </source>
</evidence>
<dbReference type="InterPro" id="IPR023210">
    <property type="entry name" value="NADP_OxRdtase_dom"/>
</dbReference>
<name>A9NK94_PICSI</name>
<dbReference type="SUPFAM" id="SSF51430">
    <property type="entry name" value="NAD(P)-linked oxidoreductase"/>
    <property type="match status" value="1"/>
</dbReference>
<dbReference type="GO" id="GO:0016491">
    <property type="term" value="F:oxidoreductase activity"/>
    <property type="evidence" value="ECO:0007669"/>
    <property type="project" value="UniProtKB-KW"/>
</dbReference>
<feature type="domain" description="NADP-dependent oxidoreductase" evidence="14">
    <location>
        <begin position="22"/>
        <end position="323"/>
    </location>
</feature>
<dbReference type="EMBL" id="EF081667">
    <property type="protein sequence ID" value="ABK21055.1"/>
    <property type="molecule type" value="mRNA"/>
</dbReference>
<evidence type="ECO:0000256" key="2">
    <source>
        <dbReference type="ARBA" id="ARBA00022448"/>
    </source>
</evidence>
<evidence type="ECO:0000256" key="3">
    <source>
        <dbReference type="ARBA" id="ARBA00022538"/>
    </source>
</evidence>
<dbReference type="OMA" id="MWAGPYG"/>
<keyword evidence="3" id="KW-0633">Potassium transport</keyword>
<evidence type="ECO:0000256" key="9">
    <source>
        <dbReference type="ARBA" id="ARBA00023303"/>
    </source>
</evidence>
<protein>
    <recommendedName>
        <fullName evidence="12">Probable voltage-gated potassium channel subunit beta</fullName>
    </recommendedName>
    <alternativeName>
        <fullName evidence="13">K(+) channel subunit beta</fullName>
    </alternativeName>
</protein>
<reference evidence="15" key="1">
    <citation type="journal article" date="2008" name="BMC Genomics">
        <title>A conifer genomics resource of 200,000 spruce (Picea spp.) ESTs and 6,464 high-quality, sequence-finished full-length cDNAs for Sitka spruce (Picea sitchensis).</title>
        <authorList>
            <person name="Ralph S.G."/>
            <person name="Chun H.J."/>
            <person name="Kolosova N."/>
            <person name="Cooper D."/>
            <person name="Oddy C."/>
            <person name="Ritland C.E."/>
            <person name="Kirkpatrick R."/>
            <person name="Moore R."/>
            <person name="Barber S."/>
            <person name="Holt R.A."/>
            <person name="Jones S.J."/>
            <person name="Marra M.A."/>
            <person name="Douglas C.J."/>
            <person name="Ritland K."/>
            <person name="Bohlmann J."/>
        </authorList>
    </citation>
    <scope>NUCLEOTIDE SEQUENCE</scope>
    <source>
        <tissue evidence="15">Green portion of the leader tissue</tissue>
    </source>
</reference>
<proteinExistence type="evidence at transcript level"/>
<dbReference type="GO" id="GO:0034220">
    <property type="term" value="P:monoatomic ion transmembrane transport"/>
    <property type="evidence" value="ECO:0007669"/>
    <property type="project" value="UniProtKB-KW"/>
</dbReference>
<evidence type="ECO:0000256" key="12">
    <source>
        <dbReference type="ARBA" id="ARBA00067572"/>
    </source>
</evidence>
<dbReference type="AlphaFoldDB" id="A9NK94"/>
<evidence type="ECO:0000256" key="10">
    <source>
        <dbReference type="ARBA" id="ARBA00053235"/>
    </source>
</evidence>
<evidence type="ECO:0000256" key="13">
    <source>
        <dbReference type="ARBA" id="ARBA00077856"/>
    </source>
</evidence>
<dbReference type="FunFam" id="3.20.20.100:FF:000042">
    <property type="entry name" value="Probable voltage-gated potassium channel subunit beta"/>
    <property type="match status" value="1"/>
</dbReference>
<keyword evidence="6" id="KW-0630">Potassium</keyword>
<dbReference type="InterPro" id="IPR036812">
    <property type="entry name" value="NAD(P)_OxRdtase_dom_sf"/>
</dbReference>
<dbReference type="PRINTS" id="PR01577">
    <property type="entry name" value="KCNABCHANNEL"/>
</dbReference>
<dbReference type="GO" id="GO:0006813">
    <property type="term" value="P:potassium ion transport"/>
    <property type="evidence" value="ECO:0007669"/>
    <property type="project" value="UniProtKB-KW"/>
</dbReference>
<comment type="function">
    <text evidence="10">Probable accessory potassium channel protein which modulates the activity of the pore-forming alpha subunit.</text>
</comment>
<keyword evidence="9" id="KW-0407">Ion channel</keyword>
<evidence type="ECO:0000313" key="15">
    <source>
        <dbReference type="EMBL" id="ABK21055.1"/>
    </source>
</evidence>
<dbReference type="Gene3D" id="3.20.20.100">
    <property type="entry name" value="NADP-dependent oxidoreductase domain"/>
    <property type="match status" value="1"/>
</dbReference>
<evidence type="ECO:0000256" key="4">
    <source>
        <dbReference type="ARBA" id="ARBA00022857"/>
    </source>
</evidence>
<evidence type="ECO:0000256" key="5">
    <source>
        <dbReference type="ARBA" id="ARBA00022882"/>
    </source>
</evidence>
<dbReference type="Pfam" id="PF00248">
    <property type="entry name" value="Aldo_ket_red"/>
    <property type="match status" value="1"/>
</dbReference>
<dbReference type="PANTHER" id="PTHR43150:SF2">
    <property type="entry name" value="HYPERKINETIC, ISOFORM M"/>
    <property type="match status" value="1"/>
</dbReference>
<comment type="similarity">
    <text evidence="1">Belongs to the shaker potassium channel beta subunit family.</text>
</comment>
<keyword evidence="5" id="KW-0851">Voltage-gated channel</keyword>
<accession>A9NK94</accession>
<keyword evidence="8" id="KW-0406">Ion transport</keyword>
<evidence type="ECO:0000256" key="11">
    <source>
        <dbReference type="ARBA" id="ARBA00062282"/>
    </source>
</evidence>
<evidence type="ECO:0000256" key="6">
    <source>
        <dbReference type="ARBA" id="ARBA00022958"/>
    </source>
</evidence>
<keyword evidence="7" id="KW-0560">Oxidoreductase</keyword>
<organism evidence="15">
    <name type="scientific">Picea sitchensis</name>
    <name type="common">Sitka spruce</name>
    <name type="synonym">Pinus sitchensis</name>
    <dbReference type="NCBI Taxonomy" id="3332"/>
    <lineage>
        <taxon>Eukaryota</taxon>
        <taxon>Viridiplantae</taxon>
        <taxon>Streptophyta</taxon>
        <taxon>Embryophyta</taxon>
        <taxon>Tracheophyta</taxon>
        <taxon>Spermatophyta</taxon>
        <taxon>Pinopsida</taxon>
        <taxon>Pinidae</taxon>
        <taxon>Conifers I</taxon>
        <taxon>Pinales</taxon>
        <taxon>Pinaceae</taxon>
        <taxon>Picea</taxon>
    </lineage>
</organism>
<dbReference type="PANTHER" id="PTHR43150">
    <property type="entry name" value="HYPERKINETIC, ISOFORM M"/>
    <property type="match status" value="1"/>
</dbReference>
<dbReference type="InterPro" id="IPR005399">
    <property type="entry name" value="K_chnl_volt-dep_bsu_KCNAB-rel"/>
</dbReference>
<dbReference type="CDD" id="cd19143">
    <property type="entry name" value="AKR_AKR6C1_2"/>
    <property type="match status" value="1"/>
</dbReference>
<evidence type="ECO:0000256" key="7">
    <source>
        <dbReference type="ARBA" id="ARBA00023002"/>
    </source>
</evidence>
<evidence type="ECO:0000256" key="8">
    <source>
        <dbReference type="ARBA" id="ARBA00023065"/>
    </source>
</evidence>
<comment type="subunit">
    <text evidence="11">Forms heteromultimeric complexes with potassium channel alpha subunits.</text>
</comment>
<keyword evidence="4" id="KW-0521">NADP</keyword>
<evidence type="ECO:0000256" key="1">
    <source>
        <dbReference type="ARBA" id="ARBA00006515"/>
    </source>
</evidence>